<evidence type="ECO:0000313" key="2">
    <source>
        <dbReference type="Proteomes" id="UP000318878"/>
    </source>
</evidence>
<dbReference type="Proteomes" id="UP000318878">
    <property type="component" value="Unassembled WGS sequence"/>
</dbReference>
<sequence>MKWYPATAKAPATPEFVLITDEAADDEEAIAWGEHAKQLCDQWFPVICQLLDTDEWTPPSALSWY</sequence>
<reference evidence="1 2" key="1">
    <citation type="submission" date="2019-02" db="EMBL/GenBank/DDBJ databases">
        <title>Deep-cultivation of Planctomycetes and their phenomic and genomic characterization uncovers novel biology.</title>
        <authorList>
            <person name="Wiegand S."/>
            <person name="Jogler M."/>
            <person name="Boedeker C."/>
            <person name="Pinto D."/>
            <person name="Vollmers J."/>
            <person name="Rivas-Marin E."/>
            <person name="Kohn T."/>
            <person name="Peeters S.H."/>
            <person name="Heuer A."/>
            <person name="Rast P."/>
            <person name="Oberbeckmann S."/>
            <person name="Bunk B."/>
            <person name="Jeske O."/>
            <person name="Meyerdierks A."/>
            <person name="Storesund J.E."/>
            <person name="Kallscheuer N."/>
            <person name="Luecker S."/>
            <person name="Lage O.M."/>
            <person name="Pohl T."/>
            <person name="Merkel B.J."/>
            <person name="Hornburger P."/>
            <person name="Mueller R.-W."/>
            <person name="Bruemmer F."/>
            <person name="Labrenz M."/>
            <person name="Spormann A.M."/>
            <person name="Op Den Camp H."/>
            <person name="Overmann J."/>
            <person name="Amann R."/>
            <person name="Jetten M.S.M."/>
            <person name="Mascher T."/>
            <person name="Medema M.H."/>
            <person name="Devos D.P."/>
            <person name="Kaster A.-K."/>
            <person name="Ovreas L."/>
            <person name="Rohde M."/>
            <person name="Galperin M.Y."/>
            <person name="Jogler C."/>
        </authorList>
    </citation>
    <scope>NUCLEOTIDE SEQUENCE [LARGE SCALE GENOMIC DNA]</scope>
    <source>
        <strain evidence="1 2">Enr8</strain>
    </source>
</reference>
<name>A0A5C5V239_9BACT</name>
<proteinExistence type="predicted"/>
<dbReference type="RefSeq" id="WP_146431821.1">
    <property type="nucleotide sequence ID" value="NZ_SJPF01000003.1"/>
</dbReference>
<comment type="caution">
    <text evidence="1">The sequence shown here is derived from an EMBL/GenBank/DDBJ whole genome shotgun (WGS) entry which is preliminary data.</text>
</comment>
<protein>
    <submittedName>
        <fullName evidence="1">Uncharacterized protein</fullName>
    </submittedName>
</protein>
<dbReference type="AlphaFoldDB" id="A0A5C5V239"/>
<accession>A0A5C5V239</accession>
<organism evidence="1 2">
    <name type="scientific">Blastopirellula retiformator</name>
    <dbReference type="NCBI Taxonomy" id="2527970"/>
    <lineage>
        <taxon>Bacteria</taxon>
        <taxon>Pseudomonadati</taxon>
        <taxon>Planctomycetota</taxon>
        <taxon>Planctomycetia</taxon>
        <taxon>Pirellulales</taxon>
        <taxon>Pirellulaceae</taxon>
        <taxon>Blastopirellula</taxon>
    </lineage>
</organism>
<dbReference type="OrthoDB" id="211588at2"/>
<gene>
    <name evidence="1" type="ORF">Enr8_24410</name>
</gene>
<evidence type="ECO:0000313" key="1">
    <source>
        <dbReference type="EMBL" id="TWT32636.1"/>
    </source>
</evidence>
<keyword evidence="2" id="KW-1185">Reference proteome</keyword>
<dbReference type="EMBL" id="SJPF01000003">
    <property type="protein sequence ID" value="TWT32636.1"/>
    <property type="molecule type" value="Genomic_DNA"/>
</dbReference>